<dbReference type="EMBL" id="CP027668">
    <property type="protein sequence ID" value="AVO45220.1"/>
    <property type="molecule type" value="Genomic_DNA"/>
</dbReference>
<protein>
    <submittedName>
        <fullName evidence="2">DUF1467 domain-containing protein</fullName>
    </submittedName>
</protein>
<feature type="transmembrane region" description="Helical" evidence="1">
    <location>
        <begin position="6"/>
        <end position="26"/>
    </location>
</feature>
<dbReference type="InterPro" id="IPR009935">
    <property type="entry name" value="DUF1467"/>
</dbReference>
<dbReference type="Pfam" id="PF07330">
    <property type="entry name" value="DUF1467"/>
    <property type="match status" value="1"/>
</dbReference>
<organism evidence="2 3">
    <name type="scientific">Phreatobacter cathodiphilus</name>
    <dbReference type="NCBI Taxonomy" id="1868589"/>
    <lineage>
        <taxon>Bacteria</taxon>
        <taxon>Pseudomonadati</taxon>
        <taxon>Pseudomonadota</taxon>
        <taxon>Alphaproteobacteria</taxon>
        <taxon>Hyphomicrobiales</taxon>
        <taxon>Phreatobacteraceae</taxon>
        <taxon>Phreatobacter</taxon>
    </lineage>
</organism>
<dbReference type="OrthoDB" id="9804637at2"/>
<keyword evidence="3" id="KW-1185">Reference proteome</keyword>
<sequence>MSIPAALAIYFIIWWLVLFVVLPFGVRSQVESGRVVPGSDPGAPMRTVMRDKVIATTIVAGIVFGLYYLNYAYGFITLDDIPFMPRAVVG</sequence>
<dbReference type="KEGG" id="phr:C6569_09185"/>
<reference evidence="2 3" key="1">
    <citation type="submission" date="2018-03" db="EMBL/GenBank/DDBJ databases">
        <title>Genome sequencing of Phreatobacter sp.</title>
        <authorList>
            <person name="Kim S.-J."/>
            <person name="Heo J."/>
            <person name="Kwon S.-W."/>
        </authorList>
    </citation>
    <scope>NUCLEOTIDE SEQUENCE [LARGE SCALE GENOMIC DNA]</scope>
    <source>
        <strain evidence="2 3">S-12</strain>
    </source>
</reference>
<evidence type="ECO:0000256" key="1">
    <source>
        <dbReference type="SAM" id="Phobius"/>
    </source>
</evidence>
<evidence type="ECO:0000313" key="2">
    <source>
        <dbReference type="EMBL" id="AVO45220.1"/>
    </source>
</evidence>
<keyword evidence="1" id="KW-1133">Transmembrane helix</keyword>
<dbReference type="Proteomes" id="UP000237889">
    <property type="component" value="Chromosome"/>
</dbReference>
<keyword evidence="1" id="KW-0812">Transmembrane</keyword>
<dbReference type="RefSeq" id="WP_106748561.1">
    <property type="nucleotide sequence ID" value="NZ_CP027668.1"/>
</dbReference>
<evidence type="ECO:0000313" key="3">
    <source>
        <dbReference type="Proteomes" id="UP000237889"/>
    </source>
</evidence>
<proteinExistence type="predicted"/>
<accession>A0A2S0NAM0</accession>
<gene>
    <name evidence="2" type="ORF">C6569_09185</name>
</gene>
<keyword evidence="1" id="KW-0472">Membrane</keyword>
<feature type="transmembrane region" description="Helical" evidence="1">
    <location>
        <begin position="53"/>
        <end position="76"/>
    </location>
</feature>
<dbReference type="AlphaFoldDB" id="A0A2S0NAM0"/>
<name>A0A2S0NAM0_9HYPH</name>